<dbReference type="InterPro" id="IPR015943">
    <property type="entry name" value="WD40/YVTN_repeat-like_dom_sf"/>
</dbReference>
<evidence type="ECO:0000256" key="3">
    <source>
        <dbReference type="SAM" id="SignalP"/>
    </source>
</evidence>
<feature type="domain" description="Histidine kinase" evidence="4">
    <location>
        <begin position="830"/>
        <end position="1045"/>
    </location>
</feature>
<dbReference type="InterPro" id="IPR013783">
    <property type="entry name" value="Ig-like_fold"/>
</dbReference>
<dbReference type="Gene3D" id="3.30.565.10">
    <property type="entry name" value="Histidine kinase-like ATPase, C-terminal domain"/>
    <property type="match status" value="1"/>
</dbReference>
<feature type="chain" id="PRO_5046789978" evidence="3">
    <location>
        <begin position="25"/>
        <end position="1064"/>
    </location>
</feature>
<dbReference type="Gene3D" id="2.60.40.10">
    <property type="entry name" value="Immunoglobulins"/>
    <property type="match status" value="1"/>
</dbReference>
<sequence length="1064" mass="121572">MKSFLFRFIVSLAPLLLGSLVTHSQQPLFEEQTQPAGVTRIRNVVGMMADSNNCIWLATQSGIYRYDGFKFRHYSDQNTATLQYERMAGIATILRGDDKALCIQDAQGNLYTVNKESRIEPLNEGKNTKVAFGTVSRPFHFFSRNQPENKWYADKIQTTFFVSSSKTFYLRLEDRVIEKISATDLYNLKKGDRVYSWNNGDNPTLFATENHFYTISNNRIQQLNDTSGKPTPVYFTGDLSGIERVNNTGRLDILQSSDKKFSFAWHGNKLYEINETKGSNLLHTKLMAETPEKDVPLQVLYSQQQHLLVIYYKTRGLVFYRPRQFSLLSYKQTDQDVSDNYYYSFFPYRNGFVTVINEGLVWLGINGRTELLAKDASLKFFLFKDDDDNIWYQATSLDIKRYNPKSGKSETIITAAQTRAFSNKRFDVKSMVRKDSNSYYLLTQFSLIELSLQYGTPVLKALLKAPDKSDFSILFVKDAQTLQLGTSNGLIEYNTANGTHKTVPRLTKAFIRAVTKIGENNYLVGTYNKGIFQEKNGKWWHLSSRLNNLPPSAHAFITDSLTRSVWVSSNDGLLRLSLAQLQNNTPADSNSMGVQHFMNFGPSIMSEFNGSNSAASAKLSDTTLAFANVNGLVTFNPLNIVSYPLPTNALMESVNETDNDSIPVYNNKLELVEVSPVIPYFGNLEELEVSYFLTNYDKQWHLQAPGSVIIYRKLPPGEHTLQFRIRHTHDFPGKELVLNAASLYIPYKWYQKTGYQLVLATMLLLILFMIHSLRIWFIKKRKKELEQQVKLKTAELSESNENLTAVIHELTTSEAKLKKSNFLKDEYYALLTHDLRSPLKFLSFNLGHLLEKMPDMDEDMLKKGIITTYQSSNELNKLVDEFVYWIQENEKEIKIHPEQTSVAVIVSELKKLFAIGMETNENVFISEVQDNLHFFIDANILFMILRNAVDNANKYTSAGEIRLTASCNNNDLQICVADTGMGISAEMVEHLMRIQDTDIPLSSHQKKSLGFYIMAMLLRKLKGCYRIESTKGKGTSIIFTIPECERPDNQKQTDAGKIHRRSTR</sequence>
<dbReference type="EMBL" id="JAULBC010000006">
    <property type="protein sequence ID" value="MEX6689518.1"/>
    <property type="molecule type" value="Genomic_DNA"/>
</dbReference>
<evidence type="ECO:0000256" key="1">
    <source>
        <dbReference type="ARBA" id="ARBA00022553"/>
    </source>
</evidence>
<dbReference type="PANTHER" id="PTHR43547:SF2">
    <property type="entry name" value="HYBRID SIGNAL TRANSDUCTION HISTIDINE KINASE C"/>
    <property type="match status" value="1"/>
</dbReference>
<evidence type="ECO:0000313" key="6">
    <source>
        <dbReference type="Proteomes" id="UP001560573"/>
    </source>
</evidence>
<dbReference type="InterPro" id="IPR003594">
    <property type="entry name" value="HATPase_dom"/>
</dbReference>
<evidence type="ECO:0000256" key="2">
    <source>
        <dbReference type="SAM" id="Phobius"/>
    </source>
</evidence>
<keyword evidence="2" id="KW-0472">Membrane</keyword>
<dbReference type="GO" id="GO:0005524">
    <property type="term" value="F:ATP binding"/>
    <property type="evidence" value="ECO:0007669"/>
    <property type="project" value="UniProtKB-KW"/>
</dbReference>
<keyword evidence="2" id="KW-0812">Transmembrane</keyword>
<keyword evidence="5" id="KW-0067">ATP-binding</keyword>
<dbReference type="InterPro" id="IPR036097">
    <property type="entry name" value="HisK_dim/P_sf"/>
</dbReference>
<dbReference type="SMART" id="SM00387">
    <property type="entry name" value="HATPase_c"/>
    <property type="match status" value="1"/>
</dbReference>
<feature type="signal peptide" evidence="3">
    <location>
        <begin position="1"/>
        <end position="24"/>
    </location>
</feature>
<dbReference type="RefSeq" id="WP_369330925.1">
    <property type="nucleotide sequence ID" value="NZ_JAULBC010000006.1"/>
</dbReference>
<keyword evidence="5" id="KW-0547">Nucleotide-binding</keyword>
<evidence type="ECO:0000259" key="4">
    <source>
        <dbReference type="PROSITE" id="PS50109"/>
    </source>
</evidence>
<dbReference type="InterPro" id="IPR005467">
    <property type="entry name" value="His_kinase_dom"/>
</dbReference>
<gene>
    <name evidence="5" type="ORF">QTN47_18565</name>
</gene>
<dbReference type="PANTHER" id="PTHR43547">
    <property type="entry name" value="TWO-COMPONENT HISTIDINE KINASE"/>
    <property type="match status" value="1"/>
</dbReference>
<feature type="transmembrane region" description="Helical" evidence="2">
    <location>
        <begin position="755"/>
        <end position="777"/>
    </location>
</feature>
<name>A0ABV3ZI78_9BACT</name>
<dbReference type="InterPro" id="IPR036890">
    <property type="entry name" value="HATPase_C_sf"/>
</dbReference>
<dbReference type="SUPFAM" id="SSF47384">
    <property type="entry name" value="Homodimeric domain of signal transducing histidine kinase"/>
    <property type="match status" value="1"/>
</dbReference>
<accession>A0ABV3ZI78</accession>
<reference evidence="5 6" key="1">
    <citation type="submission" date="2023-07" db="EMBL/GenBank/DDBJ databases">
        <authorList>
            <person name="Lian W.-H."/>
        </authorList>
    </citation>
    <scope>NUCLEOTIDE SEQUENCE [LARGE SCALE GENOMIC DNA]</scope>
    <source>
        <strain evidence="5 6">SYSU DXS3180</strain>
    </source>
</reference>
<dbReference type="SUPFAM" id="SSF55874">
    <property type="entry name" value="ATPase domain of HSP90 chaperone/DNA topoisomerase II/histidine kinase"/>
    <property type="match status" value="1"/>
</dbReference>
<dbReference type="SUPFAM" id="SSF69322">
    <property type="entry name" value="Tricorn protease domain 2"/>
    <property type="match status" value="1"/>
</dbReference>
<proteinExistence type="predicted"/>
<protein>
    <submittedName>
        <fullName evidence="5">ATP-binding protein</fullName>
    </submittedName>
</protein>
<keyword evidence="3" id="KW-0732">Signal</keyword>
<dbReference type="Pfam" id="PF02518">
    <property type="entry name" value="HATPase_c"/>
    <property type="match status" value="1"/>
</dbReference>
<comment type="caution">
    <text evidence="5">The sequence shown here is derived from an EMBL/GenBank/DDBJ whole genome shotgun (WGS) entry which is preliminary data.</text>
</comment>
<dbReference type="PROSITE" id="PS50109">
    <property type="entry name" value="HIS_KIN"/>
    <property type="match status" value="1"/>
</dbReference>
<dbReference type="Proteomes" id="UP001560573">
    <property type="component" value="Unassembled WGS sequence"/>
</dbReference>
<keyword evidence="1" id="KW-0597">Phosphoprotein</keyword>
<keyword evidence="6" id="KW-1185">Reference proteome</keyword>
<dbReference type="Gene3D" id="1.10.287.130">
    <property type="match status" value="1"/>
</dbReference>
<dbReference type="Gene3D" id="2.130.10.10">
    <property type="entry name" value="YVTN repeat-like/Quinoprotein amine dehydrogenase"/>
    <property type="match status" value="2"/>
</dbReference>
<evidence type="ECO:0000313" key="5">
    <source>
        <dbReference type="EMBL" id="MEX6689518.1"/>
    </source>
</evidence>
<keyword evidence="2" id="KW-1133">Transmembrane helix</keyword>
<organism evidence="5 6">
    <name type="scientific">Danxiaibacter flavus</name>
    <dbReference type="NCBI Taxonomy" id="3049108"/>
    <lineage>
        <taxon>Bacteria</taxon>
        <taxon>Pseudomonadati</taxon>
        <taxon>Bacteroidota</taxon>
        <taxon>Chitinophagia</taxon>
        <taxon>Chitinophagales</taxon>
        <taxon>Chitinophagaceae</taxon>
        <taxon>Danxiaibacter</taxon>
    </lineage>
</organism>